<organism evidence="2 3">
    <name type="scientific">Coprinopsis cinerea (strain Okayama-7 / 130 / ATCC MYA-4618 / FGSC 9003)</name>
    <name type="common">Inky cap fungus</name>
    <name type="synonym">Hormographiella aspergillata</name>
    <dbReference type="NCBI Taxonomy" id="240176"/>
    <lineage>
        <taxon>Eukaryota</taxon>
        <taxon>Fungi</taxon>
        <taxon>Dikarya</taxon>
        <taxon>Basidiomycota</taxon>
        <taxon>Agaricomycotina</taxon>
        <taxon>Agaricomycetes</taxon>
        <taxon>Agaricomycetidae</taxon>
        <taxon>Agaricales</taxon>
        <taxon>Agaricineae</taxon>
        <taxon>Psathyrellaceae</taxon>
        <taxon>Coprinopsis</taxon>
    </lineage>
</organism>
<keyword evidence="3" id="KW-1185">Reference proteome</keyword>
<name>A8NLX6_COPC7</name>
<gene>
    <name evidence="2" type="ORF">CC1G_08440</name>
</gene>
<dbReference type="VEuPathDB" id="FungiDB:CC1G_08440"/>
<feature type="compositionally biased region" description="Polar residues" evidence="1">
    <location>
        <begin position="1305"/>
        <end position="1317"/>
    </location>
</feature>
<reference evidence="2 3" key="1">
    <citation type="journal article" date="2010" name="Proc. Natl. Acad. Sci. U.S.A.">
        <title>Insights into evolution of multicellular fungi from the assembled chromosomes of the mushroom Coprinopsis cinerea (Coprinus cinereus).</title>
        <authorList>
            <person name="Stajich J.E."/>
            <person name="Wilke S.K."/>
            <person name="Ahren D."/>
            <person name="Au C.H."/>
            <person name="Birren B.W."/>
            <person name="Borodovsky M."/>
            <person name="Burns C."/>
            <person name="Canback B."/>
            <person name="Casselton L.A."/>
            <person name="Cheng C.K."/>
            <person name="Deng J."/>
            <person name="Dietrich F.S."/>
            <person name="Fargo D.C."/>
            <person name="Farman M.L."/>
            <person name="Gathman A.C."/>
            <person name="Goldberg J."/>
            <person name="Guigo R."/>
            <person name="Hoegger P.J."/>
            <person name="Hooker J.B."/>
            <person name="Huggins A."/>
            <person name="James T.Y."/>
            <person name="Kamada T."/>
            <person name="Kilaru S."/>
            <person name="Kodira C."/>
            <person name="Kues U."/>
            <person name="Kupfer D."/>
            <person name="Kwan H.S."/>
            <person name="Lomsadze A."/>
            <person name="Li W."/>
            <person name="Lilly W.W."/>
            <person name="Ma L.J."/>
            <person name="Mackey A.J."/>
            <person name="Manning G."/>
            <person name="Martin F."/>
            <person name="Muraguchi H."/>
            <person name="Natvig D.O."/>
            <person name="Palmerini H."/>
            <person name="Ramesh M.A."/>
            <person name="Rehmeyer C.J."/>
            <person name="Roe B.A."/>
            <person name="Shenoy N."/>
            <person name="Stanke M."/>
            <person name="Ter-Hovhannisyan V."/>
            <person name="Tunlid A."/>
            <person name="Velagapudi R."/>
            <person name="Vision T.J."/>
            <person name="Zeng Q."/>
            <person name="Zolan M.E."/>
            <person name="Pukkila P.J."/>
        </authorList>
    </citation>
    <scope>NUCLEOTIDE SEQUENCE [LARGE SCALE GENOMIC DNA]</scope>
    <source>
        <strain evidence="3">Okayama-7 / 130 / ATCC MYA-4618 / FGSC 9003</strain>
    </source>
</reference>
<feature type="region of interest" description="Disordered" evidence="1">
    <location>
        <begin position="1246"/>
        <end position="1381"/>
    </location>
</feature>
<feature type="region of interest" description="Disordered" evidence="1">
    <location>
        <begin position="1084"/>
        <end position="1138"/>
    </location>
</feature>
<feature type="compositionally biased region" description="Basic and acidic residues" evidence="1">
    <location>
        <begin position="1360"/>
        <end position="1374"/>
    </location>
</feature>
<dbReference type="Proteomes" id="UP000001861">
    <property type="component" value="Unassembled WGS sequence"/>
</dbReference>
<feature type="compositionally biased region" description="Basic and acidic residues" evidence="1">
    <location>
        <begin position="240"/>
        <end position="252"/>
    </location>
</feature>
<feature type="compositionally biased region" description="Basic and acidic residues" evidence="1">
    <location>
        <begin position="1106"/>
        <end position="1118"/>
    </location>
</feature>
<dbReference type="RefSeq" id="XP_001834795.2">
    <property type="nucleotide sequence ID" value="XM_001834743.2"/>
</dbReference>
<protein>
    <submittedName>
        <fullName evidence="2">Uncharacterized protein</fullName>
    </submittedName>
</protein>
<feature type="compositionally biased region" description="Polar residues" evidence="1">
    <location>
        <begin position="162"/>
        <end position="178"/>
    </location>
</feature>
<dbReference type="EMBL" id="AACS02000012">
    <property type="protein sequence ID" value="EAU86969.2"/>
    <property type="molecule type" value="Genomic_DNA"/>
</dbReference>
<accession>A8NLX6</accession>
<dbReference type="InParanoid" id="A8NLX6"/>
<evidence type="ECO:0000313" key="3">
    <source>
        <dbReference type="Proteomes" id="UP000001861"/>
    </source>
</evidence>
<dbReference type="eggNOG" id="KOG1721">
    <property type="taxonomic scope" value="Eukaryota"/>
</dbReference>
<feature type="compositionally biased region" description="Pro residues" evidence="1">
    <location>
        <begin position="1270"/>
        <end position="1280"/>
    </location>
</feature>
<comment type="caution">
    <text evidence="2">The sequence shown here is derived from an EMBL/GenBank/DDBJ whole genome shotgun (WGS) entry which is preliminary data.</text>
</comment>
<feature type="region of interest" description="Disordered" evidence="1">
    <location>
        <begin position="213"/>
        <end position="274"/>
    </location>
</feature>
<dbReference type="OMA" id="WHERCTT"/>
<dbReference type="HOGENOM" id="CLU_255577_0_0_1"/>
<feature type="region of interest" description="Disordered" evidence="1">
    <location>
        <begin position="122"/>
        <end position="200"/>
    </location>
</feature>
<evidence type="ECO:0000256" key="1">
    <source>
        <dbReference type="SAM" id="MobiDB-lite"/>
    </source>
</evidence>
<evidence type="ECO:0000313" key="2">
    <source>
        <dbReference type="EMBL" id="EAU86969.2"/>
    </source>
</evidence>
<feature type="compositionally biased region" description="Low complexity" evidence="1">
    <location>
        <begin position="122"/>
        <end position="156"/>
    </location>
</feature>
<dbReference type="OrthoDB" id="2990096at2759"/>
<proteinExistence type="predicted"/>
<dbReference type="GeneID" id="6011311"/>
<feature type="region of interest" description="Disordered" evidence="1">
    <location>
        <begin position="1155"/>
        <end position="1175"/>
    </location>
</feature>
<sequence>MVAIKVSEISLAKIRGYREFFFNHCLSLPSHRPFFSIETPESWVSEDALALYLDITKDGHVDVEEPSQNELSQLPLQSLKQFRRFMLTPTMEDEAYFSLDRAEDWFRDQAFIAWINHIGAAESAGSGSQGRGRQTFRDQAASRQRLASSNSSSRASIVSGYSGRSRSHSMASDTSSSPHYPPASTPALSSESELDWGGDKDDIIDVDAIKSEDEELAVPKAKPSARNWRYNPRNQTRPFLKLEDDSDADSRPIKRPRKFSSPSPALRGTDSDSEIEVVSEPVRLTKKKVVDRLEVVSKAQDTWTVPRENVAYHLKLDDAELPVKPGGKPMTIDGYIRSEDQDSWSGSTGRTSGDVWVTGIADDPKEAIHCRRVDLQCNGVKVCSYFDETLLDNCERYEPDEEETQALWEEELSANENESKAHAALLTRMLERAKCPRSGCEGRVHMRPLRNPPSREGKKNLIGCTGWRRNEEDHLYFSIPGYIDEDALRYMMENNGAFPPGYEKGKGKINLHTRCVLAVHPRTKLVDCPFSHIIESTAKTDQKLVSRACPTVMTVYVPLDRYKLQRAIILVQNPHNHPAFPKAKPSNAEKAFLNTVVAKLGSAGLTRTKLLKASLTTEMCGGVSLVEMIPAYSDKRRLRDSVRDIQRKDFKGGVDFNGKYTVYFNRSPSTNQEISGVMYEYNEKEVLLPTGQRYIHSVVGQSEFKLVVTMLQSLVKDIHKANSLEMDFSFKRVYGEMNEWDVAGFLPDRNKRVTFAHLYCNRATKEAFTTLFNELWRVIREVTGSVLKFKVFFPEDPAALLLCIRLDAEAPQAQGLAASLVTYQALYVKEPPKDLPKDPMDLLLHVLKICYVHFERNISKLEAELTHDELQRLKGFKGLSSQQEIDDWHTFASGLSGARSKAWYQHKKAHPWILPACNKFLSPINDEDWDLTPTNTNLVEGGHAEVNRETDTGLPLLLAIRSAQEYDRKVAHNMELSRKNAISENRWNTAKHREAANIARRKSQHKKLTTKNAHLQEYFDLQERLHALNLQRTESLERSKALEGNISLLDTEYNAGGDQGVKEKIKLRKKDLAHELDKRRVIRGDSDRIRTQMEALKTGPLQNIHIPKERPDRNRDGHVGGQSGEEGEHSGSAVHRAGQANASHTLLPAAVANLQTHPDDDTDSSSQTQSITVHPMDIPDGLGEIDMDGEGGMVGFDNRIGQSSASGLDLLSTSSFEDPFLQFDFSTFDTFLHDLNANPPEIPPNIYSPPTDLLSRPVSSDFDGTTYALPPLPPFPPSSPVPSLLPLHEPGSHAHAVPPQDDSHVSATHPVQSSLDPSGSLEHQPKKRKRKLQNIGPVRQSNRARKQVDFSVKLVADGKASPKGDNRRRPRWEEVPSDDDL</sequence>
<dbReference type="KEGG" id="cci:CC1G_08440"/>